<evidence type="ECO:0000313" key="3">
    <source>
        <dbReference type="Proteomes" id="UP001154282"/>
    </source>
</evidence>
<evidence type="ECO:0000256" key="1">
    <source>
        <dbReference type="SAM" id="MobiDB-lite"/>
    </source>
</evidence>
<accession>A0AAV0NLX5</accession>
<name>A0AAV0NLX5_9ROSI</name>
<reference evidence="2" key="1">
    <citation type="submission" date="2022-08" db="EMBL/GenBank/DDBJ databases">
        <authorList>
            <person name="Gutierrez-Valencia J."/>
        </authorList>
    </citation>
    <scope>NUCLEOTIDE SEQUENCE</scope>
</reference>
<protein>
    <submittedName>
        <fullName evidence="2">Uncharacterized protein</fullName>
    </submittedName>
</protein>
<feature type="region of interest" description="Disordered" evidence="1">
    <location>
        <begin position="96"/>
        <end position="115"/>
    </location>
</feature>
<keyword evidence="3" id="KW-1185">Reference proteome</keyword>
<sequence>NSPNDNINPKLACIYKDLSASRELVGPPLNSRSQVGSVLFTPAAASRGTIVHICTLDNYETVPIPKPVSCFCSFQLLGAHVTFLIYLSCFLRDGGDKGQSYSGASEPVSSKAGCW</sequence>
<organism evidence="2 3">
    <name type="scientific">Linum tenue</name>
    <dbReference type="NCBI Taxonomy" id="586396"/>
    <lineage>
        <taxon>Eukaryota</taxon>
        <taxon>Viridiplantae</taxon>
        <taxon>Streptophyta</taxon>
        <taxon>Embryophyta</taxon>
        <taxon>Tracheophyta</taxon>
        <taxon>Spermatophyta</taxon>
        <taxon>Magnoliopsida</taxon>
        <taxon>eudicotyledons</taxon>
        <taxon>Gunneridae</taxon>
        <taxon>Pentapetalae</taxon>
        <taxon>rosids</taxon>
        <taxon>fabids</taxon>
        <taxon>Malpighiales</taxon>
        <taxon>Linaceae</taxon>
        <taxon>Linum</taxon>
    </lineage>
</organism>
<proteinExistence type="predicted"/>
<dbReference type="AlphaFoldDB" id="A0AAV0NLX5"/>
<dbReference type="Proteomes" id="UP001154282">
    <property type="component" value="Unassembled WGS sequence"/>
</dbReference>
<dbReference type="EMBL" id="CAMGYJ010000008">
    <property type="protein sequence ID" value="CAI0459644.1"/>
    <property type="molecule type" value="Genomic_DNA"/>
</dbReference>
<gene>
    <name evidence="2" type="ORF">LITE_LOCUS34107</name>
</gene>
<feature type="non-terminal residue" evidence="2">
    <location>
        <position position="1"/>
    </location>
</feature>
<evidence type="ECO:0000313" key="2">
    <source>
        <dbReference type="EMBL" id="CAI0459644.1"/>
    </source>
</evidence>
<comment type="caution">
    <text evidence="2">The sequence shown here is derived from an EMBL/GenBank/DDBJ whole genome shotgun (WGS) entry which is preliminary data.</text>
</comment>